<dbReference type="OrthoDB" id="10672159at2759"/>
<protein>
    <submittedName>
        <fullName evidence="2 3">Uncharacterized protein</fullName>
    </submittedName>
</protein>
<dbReference type="Proteomes" id="UP000008810">
    <property type="component" value="Chromosome 5"/>
</dbReference>
<dbReference type="AlphaFoldDB" id="A0A2K2CJL3"/>
<proteinExistence type="predicted"/>
<reference evidence="2 3" key="1">
    <citation type="journal article" date="2010" name="Nature">
        <title>Genome sequencing and analysis of the model grass Brachypodium distachyon.</title>
        <authorList>
            <consortium name="International Brachypodium Initiative"/>
        </authorList>
    </citation>
    <scope>NUCLEOTIDE SEQUENCE [LARGE SCALE GENOMIC DNA]</scope>
    <source>
        <strain evidence="2 3">Bd21</strain>
    </source>
</reference>
<evidence type="ECO:0000256" key="1">
    <source>
        <dbReference type="SAM" id="MobiDB-lite"/>
    </source>
</evidence>
<dbReference type="EnsemblPlants" id="PNT62221">
    <property type="protein sequence ID" value="PNT62221"/>
    <property type="gene ID" value="BRADI_5g27323v3"/>
</dbReference>
<keyword evidence="4" id="KW-1185">Reference proteome</keyword>
<dbReference type="EMBL" id="CM000884">
    <property type="protein sequence ID" value="PNT62221.1"/>
    <property type="molecule type" value="Genomic_DNA"/>
</dbReference>
<evidence type="ECO:0000313" key="2">
    <source>
        <dbReference type="EMBL" id="PNT62221.1"/>
    </source>
</evidence>
<sequence length="102" mass="10830">MSSTRLPRPRRADVKLPELADAPAAPRRSVRLRDSEGALFQDAVTRAAALKARRLGDGGPSAQQGVPFLSPSLIRLLGEGCNLSTDELQRLDAASPVVADVD</sequence>
<evidence type="ECO:0000313" key="4">
    <source>
        <dbReference type="Proteomes" id="UP000008810"/>
    </source>
</evidence>
<reference evidence="2" key="2">
    <citation type="submission" date="2017-06" db="EMBL/GenBank/DDBJ databases">
        <title>WGS assembly of Brachypodium distachyon.</title>
        <authorList>
            <consortium name="The International Brachypodium Initiative"/>
            <person name="Lucas S."/>
            <person name="Harmon-Smith M."/>
            <person name="Lail K."/>
            <person name="Tice H."/>
            <person name="Grimwood J."/>
            <person name="Bruce D."/>
            <person name="Barry K."/>
            <person name="Shu S."/>
            <person name="Lindquist E."/>
            <person name="Wang M."/>
            <person name="Pitluck S."/>
            <person name="Vogel J.P."/>
            <person name="Garvin D.F."/>
            <person name="Mockler T.C."/>
            <person name="Schmutz J."/>
            <person name="Rokhsar D."/>
            <person name="Bevan M.W."/>
        </authorList>
    </citation>
    <scope>NUCLEOTIDE SEQUENCE</scope>
    <source>
        <strain evidence="2">Bd21</strain>
    </source>
</reference>
<dbReference type="InParanoid" id="A0A2K2CJL3"/>
<accession>A0A2K2CJL3</accession>
<dbReference type="Gramene" id="PNT62221">
    <property type="protein sequence ID" value="PNT62221"/>
    <property type="gene ID" value="BRADI_5g27323v3"/>
</dbReference>
<name>A0A2K2CJL3_BRADI</name>
<feature type="region of interest" description="Disordered" evidence="1">
    <location>
        <begin position="1"/>
        <end position="30"/>
    </location>
</feature>
<gene>
    <name evidence="2" type="ORF">BRADI_5g27323v3</name>
</gene>
<organism evidence="2">
    <name type="scientific">Brachypodium distachyon</name>
    <name type="common">Purple false brome</name>
    <name type="synonym">Trachynia distachya</name>
    <dbReference type="NCBI Taxonomy" id="15368"/>
    <lineage>
        <taxon>Eukaryota</taxon>
        <taxon>Viridiplantae</taxon>
        <taxon>Streptophyta</taxon>
        <taxon>Embryophyta</taxon>
        <taxon>Tracheophyta</taxon>
        <taxon>Spermatophyta</taxon>
        <taxon>Magnoliopsida</taxon>
        <taxon>Liliopsida</taxon>
        <taxon>Poales</taxon>
        <taxon>Poaceae</taxon>
        <taxon>BOP clade</taxon>
        <taxon>Pooideae</taxon>
        <taxon>Stipodae</taxon>
        <taxon>Brachypodieae</taxon>
        <taxon>Brachypodium</taxon>
    </lineage>
</organism>
<evidence type="ECO:0000313" key="3">
    <source>
        <dbReference type="EnsemblPlants" id="PNT62221"/>
    </source>
</evidence>
<reference evidence="3" key="3">
    <citation type="submission" date="2018-08" db="UniProtKB">
        <authorList>
            <consortium name="EnsemblPlants"/>
        </authorList>
    </citation>
    <scope>IDENTIFICATION</scope>
    <source>
        <strain evidence="3">cv. Bd21</strain>
    </source>
</reference>